<sequence>MVKQWGKQDKNDRRGQFFGLRRVAAVNAIAFVLALVSFGPAARGHEVVPSVADMTLVDGALAFDVQANLESFVAGIDLSGVHDTGEAADTSAYDALRAMPPEDLEARFRAFWPQMAAQITIRSDQGDLEPELTGVEIPSIENTELARPSVLRFRAALPAGATTVQVGWAAPLGVLVLRQQGVEEPYSGYLEGGTISPPIELPTGSRAASWQAFADFVPIGFRQMVPLGLDHVLFVLGLLLLARQIRPLLWQVAAFTLAHSATLVLGSLGYLAVPSAIVEPLIAVSIVYVAAENIFAGGSSRWRLPLVFGFGLVHGLGLASVLEEFGMPERNVLPALLGFNAGVELGQLAVILTAFLLVGLWFRDKSWYRPVIAIPASAGGGLIGAWWFFERVLL</sequence>
<feature type="transmembrane region" description="Helical" evidence="1">
    <location>
        <begin position="248"/>
        <end position="271"/>
    </location>
</feature>
<evidence type="ECO:0000256" key="1">
    <source>
        <dbReference type="SAM" id="Phobius"/>
    </source>
</evidence>
<dbReference type="Pfam" id="PF13795">
    <property type="entry name" value="HupE_UreJ_2"/>
    <property type="match status" value="1"/>
</dbReference>
<keyword evidence="1" id="KW-1133">Transmembrane helix</keyword>
<keyword evidence="3" id="KW-1185">Reference proteome</keyword>
<proteinExistence type="predicted"/>
<feature type="transmembrane region" description="Helical" evidence="1">
    <location>
        <begin position="20"/>
        <end position="42"/>
    </location>
</feature>
<protein>
    <submittedName>
        <fullName evidence="2">HupE/UreJ family protein</fullName>
    </submittedName>
</protein>
<feature type="transmembrane region" description="Helical" evidence="1">
    <location>
        <begin position="224"/>
        <end position="241"/>
    </location>
</feature>
<dbReference type="Proteomes" id="UP000325291">
    <property type="component" value="Unassembled WGS sequence"/>
</dbReference>
<gene>
    <name evidence="2" type="ORF">FLO80_09630</name>
</gene>
<dbReference type="EMBL" id="VINQ01000005">
    <property type="protein sequence ID" value="KAA0916358.1"/>
    <property type="molecule type" value="Genomic_DNA"/>
</dbReference>
<organism evidence="2 3">
    <name type="scientific">Aquicoccus porphyridii</name>
    <dbReference type="NCBI Taxonomy" id="1852029"/>
    <lineage>
        <taxon>Bacteria</taxon>
        <taxon>Pseudomonadati</taxon>
        <taxon>Pseudomonadota</taxon>
        <taxon>Alphaproteobacteria</taxon>
        <taxon>Rhodobacterales</taxon>
        <taxon>Paracoccaceae</taxon>
        <taxon>Aquicoccus</taxon>
    </lineage>
</organism>
<keyword evidence="1" id="KW-0812">Transmembrane</keyword>
<comment type="caution">
    <text evidence="2">The sequence shown here is derived from an EMBL/GenBank/DDBJ whole genome shotgun (WGS) entry which is preliminary data.</text>
</comment>
<feature type="transmembrane region" description="Helical" evidence="1">
    <location>
        <begin position="371"/>
        <end position="389"/>
    </location>
</feature>
<dbReference type="InterPro" id="IPR032809">
    <property type="entry name" value="Put_HupE_UreJ"/>
</dbReference>
<dbReference type="RefSeq" id="WP_111366006.1">
    <property type="nucleotide sequence ID" value="NZ_VINQ01000005.1"/>
</dbReference>
<reference evidence="2 3" key="1">
    <citation type="submission" date="2019-07" db="EMBL/GenBank/DDBJ databases">
        <title>Aquicoccus porphyridii gen. nov., sp. nov., isolated from a small marine red alga, Porphyridium marinum.</title>
        <authorList>
            <person name="Liu L."/>
        </authorList>
    </citation>
    <scope>NUCLEOTIDE SEQUENCE [LARGE SCALE GENOMIC DNA]</scope>
    <source>
        <strain evidence="2 3">L1 8-17</strain>
    </source>
</reference>
<name>A0A5A9ZGG9_9RHOB</name>
<dbReference type="AlphaFoldDB" id="A0A5A9ZGG9"/>
<keyword evidence="1" id="KW-0472">Membrane</keyword>
<feature type="transmembrane region" description="Helical" evidence="1">
    <location>
        <begin position="302"/>
        <end position="322"/>
    </location>
</feature>
<evidence type="ECO:0000313" key="2">
    <source>
        <dbReference type="EMBL" id="KAA0916358.1"/>
    </source>
</evidence>
<feature type="transmembrane region" description="Helical" evidence="1">
    <location>
        <begin position="342"/>
        <end position="362"/>
    </location>
</feature>
<feature type="transmembrane region" description="Helical" evidence="1">
    <location>
        <begin position="277"/>
        <end position="295"/>
    </location>
</feature>
<evidence type="ECO:0000313" key="3">
    <source>
        <dbReference type="Proteomes" id="UP000325291"/>
    </source>
</evidence>
<accession>A0A5A9ZGG9</accession>